<accession>A0A1P8REF0</accession>
<evidence type="ECO:0000313" key="1">
    <source>
        <dbReference type="EMBL" id="APX96955.1"/>
    </source>
</evidence>
<organism evidence="1 2">
    <name type="scientific">Natronorubrum daqingense</name>
    <dbReference type="NCBI Taxonomy" id="588898"/>
    <lineage>
        <taxon>Archaea</taxon>
        <taxon>Methanobacteriati</taxon>
        <taxon>Methanobacteriota</taxon>
        <taxon>Stenosarchaea group</taxon>
        <taxon>Halobacteria</taxon>
        <taxon>Halobacteriales</taxon>
        <taxon>Natrialbaceae</taxon>
        <taxon>Natronorubrum</taxon>
    </lineage>
</organism>
<name>A0A1P8REF0_9EURY</name>
<proteinExistence type="predicted"/>
<dbReference type="AlphaFoldDB" id="A0A1P8REF0"/>
<dbReference type="EMBL" id="CP019327">
    <property type="protein sequence ID" value="APX96955.1"/>
    <property type="molecule type" value="Genomic_DNA"/>
</dbReference>
<gene>
    <name evidence="1" type="ORF">BB347_10165</name>
</gene>
<dbReference type="Proteomes" id="UP000187321">
    <property type="component" value="Chromosome"/>
</dbReference>
<protein>
    <submittedName>
        <fullName evidence="1">Uncharacterized protein</fullName>
    </submittedName>
</protein>
<sequence length="59" mass="6588">MFDRIDLEDRFDTRLLRVRSSGFTLEWISIEDGGGSSRWAFATRPAPPAVTAVACAESR</sequence>
<evidence type="ECO:0000313" key="2">
    <source>
        <dbReference type="Proteomes" id="UP000187321"/>
    </source>
</evidence>
<dbReference type="KEGG" id="hda:BB347_10165"/>
<reference evidence="1 2" key="1">
    <citation type="submission" date="2017-01" db="EMBL/GenBank/DDBJ databases">
        <title>Complete genome sequence of Haloterrigena daqingensis type strain (JX313T).</title>
        <authorList>
            <person name="Shuang W."/>
        </authorList>
    </citation>
    <scope>NUCLEOTIDE SEQUENCE [LARGE SCALE GENOMIC DNA]</scope>
    <source>
        <strain evidence="1 2">JX313</strain>
    </source>
</reference>